<dbReference type="KEGG" id="rpne:NCTC8284_01469"/>
<feature type="binding site" evidence="3">
    <location>
        <position position="91"/>
    </location>
    <ligand>
        <name>Zn(2+)</name>
        <dbReference type="ChEBI" id="CHEBI:29105"/>
    </ligand>
</feature>
<proteinExistence type="predicted"/>
<name>A0A448MMA9_9PAST</name>
<evidence type="ECO:0000256" key="2">
    <source>
        <dbReference type="ARBA" id="ARBA00022679"/>
    </source>
</evidence>
<dbReference type="PROSITE" id="PS50970">
    <property type="entry name" value="HCY"/>
    <property type="match status" value="1"/>
</dbReference>
<dbReference type="Pfam" id="PF02574">
    <property type="entry name" value="S-methyl_trans"/>
    <property type="match status" value="1"/>
</dbReference>
<evidence type="ECO:0000256" key="1">
    <source>
        <dbReference type="ARBA" id="ARBA00022603"/>
    </source>
</evidence>
<keyword evidence="1 3" id="KW-0489">Methyltransferase</keyword>
<gene>
    <name evidence="5" type="ORF">NCTC8284_01469</name>
</gene>
<keyword evidence="3" id="KW-0862">Zinc</keyword>
<evidence type="ECO:0000313" key="6">
    <source>
        <dbReference type="Proteomes" id="UP000278733"/>
    </source>
</evidence>
<evidence type="ECO:0000313" key="5">
    <source>
        <dbReference type="EMBL" id="VEH66307.1"/>
    </source>
</evidence>
<evidence type="ECO:0000259" key="4">
    <source>
        <dbReference type="PROSITE" id="PS50970"/>
    </source>
</evidence>
<keyword evidence="3" id="KW-0479">Metal-binding</keyword>
<feature type="domain" description="Hcy-binding" evidence="4">
    <location>
        <begin position="1"/>
        <end position="105"/>
    </location>
</feature>
<dbReference type="InterPro" id="IPR003726">
    <property type="entry name" value="HCY_dom"/>
</dbReference>
<comment type="cofactor">
    <cofactor evidence="3">
        <name>Zn(2+)</name>
        <dbReference type="ChEBI" id="CHEBI:29105"/>
    </cofactor>
</comment>
<evidence type="ECO:0000256" key="3">
    <source>
        <dbReference type="PROSITE-ProRule" id="PRU00333"/>
    </source>
</evidence>
<reference evidence="5 6" key="1">
    <citation type="submission" date="2018-12" db="EMBL/GenBank/DDBJ databases">
        <authorList>
            <consortium name="Pathogen Informatics"/>
        </authorList>
    </citation>
    <scope>NUCLEOTIDE SEQUENCE [LARGE SCALE GENOMIC DNA]</scope>
    <source>
        <strain evidence="5 6">NCTC8284</strain>
    </source>
</reference>
<dbReference type="InterPro" id="IPR036589">
    <property type="entry name" value="HCY_dom_sf"/>
</dbReference>
<organism evidence="5 6">
    <name type="scientific">Rodentibacter pneumotropicus</name>
    <dbReference type="NCBI Taxonomy" id="758"/>
    <lineage>
        <taxon>Bacteria</taxon>
        <taxon>Pseudomonadati</taxon>
        <taxon>Pseudomonadota</taxon>
        <taxon>Gammaproteobacteria</taxon>
        <taxon>Pasteurellales</taxon>
        <taxon>Pasteurellaceae</taxon>
        <taxon>Rodentibacter</taxon>
    </lineage>
</organism>
<dbReference type="PANTHER" id="PTHR11103">
    <property type="entry name" value="SLR1189 PROTEIN"/>
    <property type="match status" value="1"/>
</dbReference>
<protein>
    <submittedName>
        <fullName evidence="5">Homocysteine methyltransferase</fullName>
    </submittedName>
</protein>
<keyword evidence="2 3" id="KW-0808">Transferase</keyword>
<dbReference type="Gene3D" id="3.20.20.330">
    <property type="entry name" value="Homocysteine-binding-like domain"/>
    <property type="match status" value="1"/>
</dbReference>
<feature type="binding site" evidence="3">
    <location>
        <position position="90"/>
    </location>
    <ligand>
        <name>Zn(2+)</name>
        <dbReference type="ChEBI" id="CHEBI:29105"/>
    </ligand>
</feature>
<dbReference type="GO" id="GO:0046872">
    <property type="term" value="F:metal ion binding"/>
    <property type="evidence" value="ECO:0007669"/>
    <property type="project" value="UniProtKB-KW"/>
</dbReference>
<dbReference type="Proteomes" id="UP000278733">
    <property type="component" value="Chromosome"/>
</dbReference>
<dbReference type="GO" id="GO:0032259">
    <property type="term" value="P:methylation"/>
    <property type="evidence" value="ECO:0007669"/>
    <property type="project" value="UniProtKB-KW"/>
</dbReference>
<feature type="binding site" evidence="3">
    <location>
        <position position="13"/>
    </location>
    <ligand>
        <name>Zn(2+)</name>
        <dbReference type="ChEBI" id="CHEBI:29105"/>
    </ligand>
</feature>
<dbReference type="GO" id="GO:0008168">
    <property type="term" value="F:methyltransferase activity"/>
    <property type="evidence" value="ECO:0007669"/>
    <property type="project" value="UniProtKB-UniRule"/>
</dbReference>
<sequence length="106" mass="11607">MIELGVEAILFNCCQPEVIQQALLVTQDTLKTHNATNIRIGAYANAFPPQPKDATANDGLDEIRQDLNPQQYLLWTEKWVENGATIIGGCCGIGPEHIQALAEKFG</sequence>
<dbReference type="SUPFAM" id="SSF82282">
    <property type="entry name" value="Homocysteine S-methyltransferase"/>
    <property type="match status" value="1"/>
</dbReference>
<dbReference type="EMBL" id="LR134405">
    <property type="protein sequence ID" value="VEH66307.1"/>
    <property type="molecule type" value="Genomic_DNA"/>
</dbReference>
<dbReference type="PANTHER" id="PTHR11103:SF18">
    <property type="entry name" value="SLR1189 PROTEIN"/>
    <property type="match status" value="1"/>
</dbReference>
<accession>A0A448MMA9</accession>
<dbReference type="AlphaFoldDB" id="A0A448MMA9"/>